<accession>A0A371E8J2</accession>
<sequence length="292" mass="33185">MAQEIDQEESWSFWYQVGSPIANSPPFNWLHFDSPVEQNSMQTINHPPGPRIMTPTTSNHLPVLASILQPQVSNTIKVAAIGNDLGRSSHGEHISTSKNSSYAATFQLYALPEPKIQPIFWCIILFCSINIKWIFTVETFFYGEANPLLGAYQTFSMAEIVFGHPFTSNGKNYAFPYSSQDGSFVGVTQHHHNPHVGLPYQVCTLVSIWSHMMLRSRIMLKAWVQAQITWLMWVDLLILTLLSQENISSNGSSNFRMRSSSRLSHVFWEMIFFLDCHLPLSRVWLTMLGIDG</sequence>
<dbReference type="STRING" id="157652.A0A371E8J2"/>
<feature type="non-terminal residue" evidence="1">
    <location>
        <position position="1"/>
    </location>
</feature>
<dbReference type="EMBL" id="QJKJ01015542">
    <property type="protein sequence ID" value="RDX62355.1"/>
    <property type="molecule type" value="Genomic_DNA"/>
</dbReference>
<proteinExistence type="predicted"/>
<dbReference type="Proteomes" id="UP000257109">
    <property type="component" value="Unassembled WGS sequence"/>
</dbReference>
<reference evidence="1" key="1">
    <citation type="submission" date="2018-05" db="EMBL/GenBank/DDBJ databases">
        <title>Draft genome of Mucuna pruriens seed.</title>
        <authorList>
            <person name="Nnadi N.E."/>
            <person name="Vos R."/>
            <person name="Hasami M.H."/>
            <person name="Devisetty U.K."/>
            <person name="Aguiy J.C."/>
        </authorList>
    </citation>
    <scope>NUCLEOTIDE SEQUENCE [LARGE SCALE GENOMIC DNA]</scope>
    <source>
        <strain evidence="1">JCA_2017</strain>
    </source>
</reference>
<dbReference type="OrthoDB" id="417481at2759"/>
<protein>
    <submittedName>
        <fullName evidence="1">Protein MEI2-like 2</fullName>
    </submittedName>
</protein>
<dbReference type="AlphaFoldDB" id="A0A371E8J2"/>
<organism evidence="1 2">
    <name type="scientific">Mucuna pruriens</name>
    <name type="common">Velvet bean</name>
    <name type="synonym">Dolichos pruriens</name>
    <dbReference type="NCBI Taxonomy" id="157652"/>
    <lineage>
        <taxon>Eukaryota</taxon>
        <taxon>Viridiplantae</taxon>
        <taxon>Streptophyta</taxon>
        <taxon>Embryophyta</taxon>
        <taxon>Tracheophyta</taxon>
        <taxon>Spermatophyta</taxon>
        <taxon>Magnoliopsida</taxon>
        <taxon>eudicotyledons</taxon>
        <taxon>Gunneridae</taxon>
        <taxon>Pentapetalae</taxon>
        <taxon>rosids</taxon>
        <taxon>fabids</taxon>
        <taxon>Fabales</taxon>
        <taxon>Fabaceae</taxon>
        <taxon>Papilionoideae</taxon>
        <taxon>50 kb inversion clade</taxon>
        <taxon>NPAAA clade</taxon>
        <taxon>indigoferoid/millettioid clade</taxon>
        <taxon>Phaseoleae</taxon>
        <taxon>Mucuna</taxon>
    </lineage>
</organism>
<evidence type="ECO:0000313" key="1">
    <source>
        <dbReference type="EMBL" id="RDX62355.1"/>
    </source>
</evidence>
<keyword evidence="2" id="KW-1185">Reference proteome</keyword>
<evidence type="ECO:0000313" key="2">
    <source>
        <dbReference type="Proteomes" id="UP000257109"/>
    </source>
</evidence>
<name>A0A371E8J2_MUCPR</name>
<comment type="caution">
    <text evidence="1">The sequence shown here is derived from an EMBL/GenBank/DDBJ whole genome shotgun (WGS) entry which is preliminary data.</text>
</comment>
<gene>
    <name evidence="1" type="primary">ML2</name>
    <name evidence="1" type="ORF">CR513_59326</name>
</gene>